<keyword evidence="4" id="KW-1185">Reference proteome</keyword>
<protein>
    <recommendedName>
        <fullName evidence="2">Autotransporter domain-containing protein</fullName>
    </recommendedName>
</protein>
<sequence length="398" mass="44784">MIAGPYEYALFRGDMDGTDPDNWYLRSTLDPTPPSPTPPTPVPPIPIPPIPIPPTPPVPPTPPPIPHFRREVSLYSALPSTVLLYGRALLDTLHQRVGDISQQCECECYDFNTSSFFKNFWTRFINQNGKQHGGDIFHHGPNFKFNFSAFQAGVDIYRGIHWDGSRDHVGVLGVIGRGRSSVRHFIAHINAGTNKFNAYTAGAYWTHFGCSGWYIDSVLQTSWYDRIKADSRRIRSLKTHGQDFMGSVEAGYPWKLKYFTLEPQAQVVYQTLSLHDAREFIAKIDFHRTQSVLGRFGVRLFNTWCLGAFPSNEARQLTVWIRTDIWHDFHGKSKTFFPSGEGPIGFVSDLHGSWFEGSFGVTAQLTDSISFYGSFSGDVYLNGRGYSYGGMAGLQANF</sequence>
<dbReference type="PATRIC" id="fig|389348.3.peg.922"/>
<dbReference type="AlphaFoldDB" id="A0A0U5EQP0"/>
<dbReference type="InterPro" id="IPR005546">
    <property type="entry name" value="Autotransporte_beta"/>
</dbReference>
<organism evidence="3 4">
    <name type="scientific">Candidatus Protochlamydia naegleriophila</name>
    <dbReference type="NCBI Taxonomy" id="389348"/>
    <lineage>
        <taxon>Bacteria</taxon>
        <taxon>Pseudomonadati</taxon>
        <taxon>Chlamydiota</taxon>
        <taxon>Chlamydiia</taxon>
        <taxon>Parachlamydiales</taxon>
        <taxon>Parachlamydiaceae</taxon>
        <taxon>Candidatus Protochlamydia</taxon>
    </lineage>
</organism>
<dbReference type="SMART" id="SM00869">
    <property type="entry name" value="Autotransporter"/>
    <property type="match status" value="1"/>
</dbReference>
<evidence type="ECO:0000259" key="2">
    <source>
        <dbReference type="PROSITE" id="PS51208"/>
    </source>
</evidence>
<dbReference type="PANTHER" id="PTHR35037:SF3">
    <property type="entry name" value="C-TERMINAL REGION OF AIDA-LIKE PROTEIN"/>
    <property type="match status" value="1"/>
</dbReference>
<dbReference type="Pfam" id="PF03797">
    <property type="entry name" value="Autotransporter"/>
    <property type="match status" value="1"/>
</dbReference>
<dbReference type="InterPro" id="IPR036709">
    <property type="entry name" value="Autotransporte_beta_dom_sf"/>
</dbReference>
<dbReference type="InParanoid" id="A0A0U5EQP0"/>
<evidence type="ECO:0000256" key="1">
    <source>
        <dbReference type="SAM" id="MobiDB-lite"/>
    </source>
</evidence>
<dbReference type="GO" id="GO:0019867">
    <property type="term" value="C:outer membrane"/>
    <property type="evidence" value="ECO:0007669"/>
    <property type="project" value="InterPro"/>
</dbReference>
<dbReference type="Gene3D" id="2.40.128.130">
    <property type="entry name" value="Autotransporter beta-domain"/>
    <property type="match status" value="1"/>
</dbReference>
<name>A0A0U5EQP0_9BACT</name>
<evidence type="ECO:0000313" key="3">
    <source>
        <dbReference type="EMBL" id="CUI16467.1"/>
    </source>
</evidence>
<dbReference type="SUPFAM" id="SSF103515">
    <property type="entry name" value="Autotransporter"/>
    <property type="match status" value="1"/>
</dbReference>
<dbReference type="KEGG" id="pnl:PNK_0842"/>
<feature type="compositionally biased region" description="Pro residues" evidence="1">
    <location>
        <begin position="31"/>
        <end position="42"/>
    </location>
</feature>
<dbReference type="InterPro" id="IPR006315">
    <property type="entry name" value="OM_autotransptr_brl_dom"/>
</dbReference>
<evidence type="ECO:0000313" key="4">
    <source>
        <dbReference type="Proteomes" id="UP000069902"/>
    </source>
</evidence>
<dbReference type="EMBL" id="LN879502">
    <property type="protein sequence ID" value="CUI16467.1"/>
    <property type="molecule type" value="Genomic_DNA"/>
</dbReference>
<dbReference type="NCBIfam" id="TIGR01414">
    <property type="entry name" value="autotrans_barl"/>
    <property type="match status" value="1"/>
</dbReference>
<dbReference type="PANTHER" id="PTHR35037">
    <property type="entry name" value="C-TERMINAL REGION OF AIDA-LIKE PROTEIN"/>
    <property type="match status" value="1"/>
</dbReference>
<dbReference type="Proteomes" id="UP000069902">
    <property type="component" value="Chromosome cPNK"/>
</dbReference>
<reference evidence="4" key="1">
    <citation type="submission" date="2015-09" db="EMBL/GenBank/DDBJ databases">
        <authorList>
            <person name="Bertelli C."/>
        </authorList>
    </citation>
    <scope>NUCLEOTIDE SEQUENCE [LARGE SCALE GENOMIC DNA]</scope>
    <source>
        <strain evidence="4">KNic</strain>
    </source>
</reference>
<accession>A0A0U5EQP0</accession>
<feature type="region of interest" description="Disordered" evidence="1">
    <location>
        <begin position="21"/>
        <end position="42"/>
    </location>
</feature>
<dbReference type="PROSITE" id="PS51208">
    <property type="entry name" value="AUTOTRANSPORTER"/>
    <property type="match status" value="1"/>
</dbReference>
<dbReference type="InterPro" id="IPR051551">
    <property type="entry name" value="Autotransporter_adhesion"/>
</dbReference>
<feature type="domain" description="Autotransporter" evidence="2">
    <location>
        <begin position="113"/>
        <end position="398"/>
    </location>
</feature>
<gene>
    <name evidence="3" type="ORF">PNK_0842</name>
</gene>
<proteinExistence type="predicted"/>